<keyword evidence="4 6" id="KW-0689">Ribosomal protein</keyword>
<evidence type="ECO:0000256" key="2">
    <source>
        <dbReference type="ARBA" id="ARBA00022730"/>
    </source>
</evidence>
<dbReference type="EMBL" id="FNUK01000015">
    <property type="protein sequence ID" value="SEF89478.1"/>
    <property type="molecule type" value="Genomic_DNA"/>
</dbReference>
<evidence type="ECO:0000256" key="7">
    <source>
        <dbReference type="RuleBase" id="RU000562"/>
    </source>
</evidence>
<sequence length="103" mass="11731">MYALIMTGGKQYRVQEGDVLFVEKLNADVDSTVEIKEVLAVSKDGKLIVGTPYVEGAKVTARVVKHGKAKKIIVFKFKKKKDYRRKHGHRQPYTQIKIEKIEA</sequence>
<reference evidence="9" key="1">
    <citation type="submission" date="2016-10" db="EMBL/GenBank/DDBJ databases">
        <authorList>
            <person name="Varghese N."/>
            <person name="Submissions S."/>
        </authorList>
    </citation>
    <scope>NUCLEOTIDE SEQUENCE [LARGE SCALE GENOMIC DNA]</scope>
    <source>
        <strain evidence="9">DSM 5463</strain>
    </source>
</reference>
<keyword evidence="5 6" id="KW-0687">Ribonucleoprotein</keyword>
<keyword evidence="3 6" id="KW-0694">RNA-binding</keyword>
<keyword evidence="2 6" id="KW-0699">rRNA-binding</keyword>
<comment type="subunit">
    <text evidence="6">Part of the 50S ribosomal subunit. Contacts protein L20.</text>
</comment>
<evidence type="ECO:0000256" key="5">
    <source>
        <dbReference type="ARBA" id="ARBA00023274"/>
    </source>
</evidence>
<keyword evidence="9" id="KW-1185">Reference proteome</keyword>
<accession>A0A1H5VR86</accession>
<dbReference type="NCBIfam" id="TIGR00061">
    <property type="entry name" value="L21"/>
    <property type="match status" value="1"/>
</dbReference>
<dbReference type="Proteomes" id="UP000242850">
    <property type="component" value="Unassembled WGS sequence"/>
</dbReference>
<dbReference type="Pfam" id="PF00829">
    <property type="entry name" value="Ribosomal_L21p"/>
    <property type="match status" value="1"/>
</dbReference>
<evidence type="ECO:0000313" key="8">
    <source>
        <dbReference type="EMBL" id="SEF89478.1"/>
    </source>
</evidence>
<dbReference type="HAMAP" id="MF_01363">
    <property type="entry name" value="Ribosomal_bL21"/>
    <property type="match status" value="1"/>
</dbReference>
<dbReference type="PANTHER" id="PTHR21349:SF0">
    <property type="entry name" value="LARGE RIBOSOMAL SUBUNIT PROTEIN BL21M"/>
    <property type="match status" value="1"/>
</dbReference>
<dbReference type="PROSITE" id="PS01169">
    <property type="entry name" value="RIBOSOMAL_L21"/>
    <property type="match status" value="1"/>
</dbReference>
<comment type="similarity">
    <text evidence="1 6 7">Belongs to the bacterial ribosomal protein bL21 family.</text>
</comment>
<dbReference type="InterPro" id="IPR028909">
    <property type="entry name" value="bL21-like"/>
</dbReference>
<dbReference type="GO" id="GO:0006412">
    <property type="term" value="P:translation"/>
    <property type="evidence" value="ECO:0007669"/>
    <property type="project" value="UniProtKB-UniRule"/>
</dbReference>
<dbReference type="AlphaFoldDB" id="A0A1H5VR86"/>
<gene>
    <name evidence="6" type="primary">rplU</name>
    <name evidence="8" type="ORF">SAMN05660865_01267</name>
</gene>
<evidence type="ECO:0000256" key="3">
    <source>
        <dbReference type="ARBA" id="ARBA00022884"/>
    </source>
</evidence>
<protein>
    <recommendedName>
        <fullName evidence="6">Large ribosomal subunit protein bL21</fullName>
    </recommendedName>
</protein>
<dbReference type="OrthoDB" id="9813334at2"/>
<name>A0A1H5VR86_9CLOT</name>
<proteinExistence type="inferred from homology"/>
<dbReference type="InterPro" id="IPR018258">
    <property type="entry name" value="Ribosomal_bL21_CS"/>
</dbReference>
<dbReference type="InterPro" id="IPR001787">
    <property type="entry name" value="Ribosomal_bL21"/>
</dbReference>
<dbReference type="GO" id="GO:0003735">
    <property type="term" value="F:structural constituent of ribosome"/>
    <property type="evidence" value="ECO:0007669"/>
    <property type="project" value="InterPro"/>
</dbReference>
<evidence type="ECO:0000256" key="1">
    <source>
        <dbReference type="ARBA" id="ARBA00008563"/>
    </source>
</evidence>
<dbReference type="GO" id="GO:0005737">
    <property type="term" value="C:cytoplasm"/>
    <property type="evidence" value="ECO:0007669"/>
    <property type="project" value="UniProtKB-ARBA"/>
</dbReference>
<organism evidence="8 9">
    <name type="scientific">Caloramator fervidus</name>
    <dbReference type="NCBI Taxonomy" id="29344"/>
    <lineage>
        <taxon>Bacteria</taxon>
        <taxon>Bacillati</taxon>
        <taxon>Bacillota</taxon>
        <taxon>Clostridia</taxon>
        <taxon>Eubacteriales</taxon>
        <taxon>Clostridiaceae</taxon>
        <taxon>Caloramator</taxon>
    </lineage>
</organism>
<dbReference type="GO" id="GO:0019843">
    <property type="term" value="F:rRNA binding"/>
    <property type="evidence" value="ECO:0007669"/>
    <property type="project" value="UniProtKB-UniRule"/>
</dbReference>
<dbReference type="PANTHER" id="PTHR21349">
    <property type="entry name" value="50S RIBOSOMAL PROTEIN L21"/>
    <property type="match status" value="1"/>
</dbReference>
<dbReference type="GO" id="GO:1990904">
    <property type="term" value="C:ribonucleoprotein complex"/>
    <property type="evidence" value="ECO:0007669"/>
    <property type="project" value="UniProtKB-KW"/>
</dbReference>
<dbReference type="SUPFAM" id="SSF141091">
    <property type="entry name" value="L21p-like"/>
    <property type="match status" value="1"/>
</dbReference>
<comment type="function">
    <text evidence="6 7">This protein binds to 23S rRNA in the presence of protein L20.</text>
</comment>
<dbReference type="GO" id="GO:0005840">
    <property type="term" value="C:ribosome"/>
    <property type="evidence" value="ECO:0007669"/>
    <property type="project" value="UniProtKB-KW"/>
</dbReference>
<evidence type="ECO:0000313" key="9">
    <source>
        <dbReference type="Proteomes" id="UP000242850"/>
    </source>
</evidence>
<evidence type="ECO:0000256" key="4">
    <source>
        <dbReference type="ARBA" id="ARBA00022980"/>
    </source>
</evidence>
<evidence type="ECO:0000256" key="6">
    <source>
        <dbReference type="HAMAP-Rule" id="MF_01363"/>
    </source>
</evidence>
<dbReference type="InterPro" id="IPR036164">
    <property type="entry name" value="bL21-like_sf"/>
</dbReference>
<dbReference type="RefSeq" id="WP_103896219.1">
    <property type="nucleotide sequence ID" value="NZ_FNUK01000015.1"/>
</dbReference>